<dbReference type="Proteomes" id="UP001153618">
    <property type="component" value="Unassembled WGS sequence"/>
</dbReference>
<evidence type="ECO:0000313" key="8">
    <source>
        <dbReference type="Proteomes" id="UP001153618"/>
    </source>
</evidence>
<dbReference type="InterPro" id="IPR014756">
    <property type="entry name" value="Ig_E-set"/>
</dbReference>
<dbReference type="GO" id="GO:0020037">
    <property type="term" value="F:heme binding"/>
    <property type="evidence" value="ECO:0007669"/>
    <property type="project" value="TreeGrafter"/>
</dbReference>
<dbReference type="SUPFAM" id="SSF56524">
    <property type="entry name" value="Oxidoreductase molybdopterin-binding domain"/>
    <property type="match status" value="1"/>
</dbReference>
<dbReference type="PANTHER" id="PTHR19372:SF7">
    <property type="entry name" value="SULFITE OXIDASE, MITOCHONDRIAL"/>
    <property type="match status" value="1"/>
</dbReference>
<dbReference type="OrthoDB" id="10051395at2759"/>
<dbReference type="InterPro" id="IPR005066">
    <property type="entry name" value="MoCF_OxRdtse_dimer"/>
</dbReference>
<dbReference type="AlphaFoldDB" id="A0A9W4HM28"/>
<protein>
    <recommendedName>
        <fullName evidence="9">Sulfite reductase</fullName>
    </recommendedName>
</protein>
<dbReference type="Pfam" id="PF03404">
    <property type="entry name" value="Mo-co_dimer"/>
    <property type="match status" value="1"/>
</dbReference>
<name>A0A9W4HM28_PENOL</name>
<dbReference type="EMBL" id="CAJVOS010000017">
    <property type="protein sequence ID" value="CAG8058417.1"/>
    <property type="molecule type" value="Genomic_DNA"/>
</dbReference>
<feature type="domain" description="Moybdenum cofactor oxidoreductase dimerisation" evidence="6">
    <location>
        <begin position="245"/>
        <end position="331"/>
    </location>
</feature>
<dbReference type="InterPro" id="IPR000572">
    <property type="entry name" value="OxRdtase_Mopterin-bd_dom"/>
</dbReference>
<sequence>MAENCQSVQFLDETHVPDSERRALVAVQPQGFFIRHPPKPHDLEENLTDEACLFQTIHMGAAIVDPVRWKLVIDGLVERPFVIDFQQLRQMPCKKIVSFHECYGSPLVAPTKNVWRIGNVEWTGVVFRDLLEIARPHPEAHFVWSDGLDSGAFGGVAADRYRKDLPIDKALSPEVLVAYEMNGKPLGKERGGPVRLVVPGWFGTNSTKWLCRLSLQDRRAQGPFTTIFYNELDPEDTTGLRKRPVWKVQPNAMIVRPRPGETFLCPCDVDVWGRAWGAEEIVRVEVTVDGGDTWEEANLLPREMFEWQLFTLRVISPRGRRVIQARATDRLGAQQALRQSRNHVPTVETQVE</sequence>
<evidence type="ECO:0000256" key="1">
    <source>
        <dbReference type="ARBA" id="ARBA00001924"/>
    </source>
</evidence>
<dbReference type="PRINTS" id="PR00407">
    <property type="entry name" value="EUMOPTERIN"/>
</dbReference>
<comment type="cofactor">
    <cofactor evidence="1">
        <name>Mo-molybdopterin</name>
        <dbReference type="ChEBI" id="CHEBI:71302"/>
    </cofactor>
</comment>
<organism evidence="7 8">
    <name type="scientific">Penicillium olsonii</name>
    <dbReference type="NCBI Taxonomy" id="99116"/>
    <lineage>
        <taxon>Eukaryota</taxon>
        <taxon>Fungi</taxon>
        <taxon>Dikarya</taxon>
        <taxon>Ascomycota</taxon>
        <taxon>Pezizomycotina</taxon>
        <taxon>Eurotiomycetes</taxon>
        <taxon>Eurotiomycetidae</taxon>
        <taxon>Eurotiales</taxon>
        <taxon>Aspergillaceae</taxon>
        <taxon>Penicillium</taxon>
    </lineage>
</organism>
<keyword evidence="8" id="KW-1185">Reference proteome</keyword>
<dbReference type="GO" id="GO:0005739">
    <property type="term" value="C:mitochondrion"/>
    <property type="evidence" value="ECO:0007669"/>
    <property type="project" value="TreeGrafter"/>
</dbReference>
<dbReference type="PANTHER" id="PTHR19372">
    <property type="entry name" value="SULFITE REDUCTASE"/>
    <property type="match status" value="1"/>
</dbReference>
<gene>
    <name evidence="7" type="ORF">POLS_LOCUS3469</name>
</gene>
<accession>A0A9W4HM28</accession>
<evidence type="ECO:0000256" key="2">
    <source>
        <dbReference type="ARBA" id="ARBA00022505"/>
    </source>
</evidence>
<feature type="domain" description="Oxidoreductase molybdopterin-binding" evidence="5">
    <location>
        <begin position="59"/>
        <end position="223"/>
    </location>
</feature>
<evidence type="ECO:0008006" key="9">
    <source>
        <dbReference type="Google" id="ProtNLM"/>
    </source>
</evidence>
<dbReference type="Gene3D" id="3.90.420.10">
    <property type="entry name" value="Oxidoreductase, molybdopterin-binding domain"/>
    <property type="match status" value="1"/>
</dbReference>
<dbReference type="GO" id="GO:0008482">
    <property type="term" value="F:sulfite oxidase activity"/>
    <property type="evidence" value="ECO:0007669"/>
    <property type="project" value="TreeGrafter"/>
</dbReference>
<dbReference type="GO" id="GO:0043546">
    <property type="term" value="F:molybdopterin cofactor binding"/>
    <property type="evidence" value="ECO:0007669"/>
    <property type="project" value="TreeGrafter"/>
</dbReference>
<evidence type="ECO:0000313" key="7">
    <source>
        <dbReference type="EMBL" id="CAG8058417.1"/>
    </source>
</evidence>
<dbReference type="SUPFAM" id="SSF81296">
    <property type="entry name" value="E set domains"/>
    <property type="match status" value="1"/>
</dbReference>
<keyword evidence="2" id="KW-0500">Molybdenum</keyword>
<evidence type="ECO:0000256" key="3">
    <source>
        <dbReference type="ARBA" id="ARBA00022723"/>
    </source>
</evidence>
<evidence type="ECO:0000259" key="5">
    <source>
        <dbReference type="Pfam" id="PF00174"/>
    </source>
</evidence>
<proteinExistence type="predicted"/>
<dbReference type="Gene3D" id="2.60.40.650">
    <property type="match status" value="1"/>
</dbReference>
<evidence type="ECO:0000256" key="4">
    <source>
        <dbReference type="ARBA" id="ARBA00023002"/>
    </source>
</evidence>
<dbReference type="InterPro" id="IPR008335">
    <property type="entry name" value="Mopterin_OxRdtase_euk"/>
</dbReference>
<comment type="caution">
    <text evidence="7">The sequence shown here is derived from an EMBL/GenBank/DDBJ whole genome shotgun (WGS) entry which is preliminary data.</text>
</comment>
<reference evidence="7" key="1">
    <citation type="submission" date="2021-07" db="EMBL/GenBank/DDBJ databases">
        <authorList>
            <person name="Branca A.L. A."/>
        </authorList>
    </citation>
    <scope>NUCLEOTIDE SEQUENCE</scope>
</reference>
<keyword evidence="3" id="KW-0479">Metal-binding</keyword>
<dbReference type="GO" id="GO:0006790">
    <property type="term" value="P:sulfur compound metabolic process"/>
    <property type="evidence" value="ECO:0007669"/>
    <property type="project" value="TreeGrafter"/>
</dbReference>
<dbReference type="InterPro" id="IPR036374">
    <property type="entry name" value="OxRdtase_Mopterin-bd_sf"/>
</dbReference>
<dbReference type="GO" id="GO:0030151">
    <property type="term" value="F:molybdenum ion binding"/>
    <property type="evidence" value="ECO:0007669"/>
    <property type="project" value="InterPro"/>
</dbReference>
<dbReference type="Pfam" id="PF00174">
    <property type="entry name" value="Oxidored_molyb"/>
    <property type="match status" value="1"/>
</dbReference>
<evidence type="ECO:0000259" key="6">
    <source>
        <dbReference type="Pfam" id="PF03404"/>
    </source>
</evidence>
<keyword evidence="4" id="KW-0560">Oxidoreductase</keyword>